<dbReference type="RefSeq" id="XP_046068191.1">
    <property type="nucleotide sequence ID" value="XM_046213266.1"/>
</dbReference>
<evidence type="ECO:0000256" key="10">
    <source>
        <dbReference type="SAM" id="Phobius"/>
    </source>
</evidence>
<evidence type="ECO:0000256" key="7">
    <source>
        <dbReference type="ARBA" id="ARBA00023136"/>
    </source>
</evidence>
<evidence type="ECO:0000313" key="12">
    <source>
        <dbReference type="Proteomes" id="UP001201262"/>
    </source>
</evidence>
<comment type="similarity">
    <text evidence="2">Belongs to the SPCS2 family.</text>
</comment>
<dbReference type="PANTHER" id="PTHR13085">
    <property type="entry name" value="MICROSOMAL SIGNAL PEPTIDASE 25 KDA SUBUNIT"/>
    <property type="match status" value="1"/>
</dbReference>
<evidence type="ECO:0000256" key="1">
    <source>
        <dbReference type="ARBA" id="ARBA00004477"/>
    </source>
</evidence>
<comment type="caution">
    <text evidence="11">The sequence shown here is derived from an EMBL/GenBank/DDBJ whole genome shotgun (WGS) entry which is preliminary data.</text>
</comment>
<keyword evidence="4 10" id="KW-0812">Transmembrane</keyword>
<evidence type="ECO:0000256" key="5">
    <source>
        <dbReference type="ARBA" id="ARBA00022824"/>
    </source>
</evidence>
<evidence type="ECO:0000256" key="8">
    <source>
        <dbReference type="ARBA" id="ARBA00045608"/>
    </source>
</evidence>
<dbReference type="EMBL" id="JAJTJA010000011">
    <property type="protein sequence ID" value="KAH8692194.1"/>
    <property type="molecule type" value="Genomic_DNA"/>
</dbReference>
<dbReference type="Pfam" id="PF06703">
    <property type="entry name" value="SPC25"/>
    <property type="match status" value="1"/>
</dbReference>
<gene>
    <name evidence="11" type="ORF">BGW36DRAFT_348367</name>
</gene>
<organism evidence="11 12">
    <name type="scientific">Talaromyces proteolyticus</name>
    <dbReference type="NCBI Taxonomy" id="1131652"/>
    <lineage>
        <taxon>Eukaryota</taxon>
        <taxon>Fungi</taxon>
        <taxon>Dikarya</taxon>
        <taxon>Ascomycota</taxon>
        <taxon>Pezizomycotina</taxon>
        <taxon>Eurotiomycetes</taxon>
        <taxon>Eurotiomycetidae</taxon>
        <taxon>Eurotiales</taxon>
        <taxon>Trichocomaceae</taxon>
        <taxon>Talaromyces</taxon>
        <taxon>Talaromyces sect. Bacilispori</taxon>
    </lineage>
</organism>
<keyword evidence="6 10" id="KW-1133">Transmembrane helix</keyword>
<keyword evidence="5" id="KW-0256">Endoplasmic reticulum</keyword>
<reference evidence="11" key="1">
    <citation type="submission" date="2021-12" db="EMBL/GenBank/DDBJ databases">
        <title>Convergent genome expansion in fungi linked to evolution of root-endophyte symbiosis.</title>
        <authorList>
            <consortium name="DOE Joint Genome Institute"/>
            <person name="Ke Y.-H."/>
            <person name="Bonito G."/>
            <person name="Liao H.-L."/>
            <person name="Looney B."/>
            <person name="Rojas-Flechas A."/>
            <person name="Nash J."/>
            <person name="Hameed K."/>
            <person name="Schadt C."/>
            <person name="Martin F."/>
            <person name="Crous P.W."/>
            <person name="Miettinen O."/>
            <person name="Magnuson J.K."/>
            <person name="Labbe J."/>
            <person name="Jacobson D."/>
            <person name="Doktycz M.J."/>
            <person name="Veneault-Fourrey C."/>
            <person name="Kuo A."/>
            <person name="Mondo S."/>
            <person name="Calhoun S."/>
            <person name="Riley R."/>
            <person name="Ohm R."/>
            <person name="LaButti K."/>
            <person name="Andreopoulos B."/>
            <person name="Pangilinan J."/>
            <person name="Nolan M."/>
            <person name="Tritt A."/>
            <person name="Clum A."/>
            <person name="Lipzen A."/>
            <person name="Daum C."/>
            <person name="Barry K."/>
            <person name="Grigoriev I.V."/>
            <person name="Vilgalys R."/>
        </authorList>
    </citation>
    <scope>NUCLEOTIDE SEQUENCE</scope>
    <source>
        <strain evidence="11">PMI_201</strain>
    </source>
</reference>
<dbReference type="Proteomes" id="UP001201262">
    <property type="component" value="Unassembled WGS sequence"/>
</dbReference>
<sequence>MASAAAPKVPVYSLNDLKNTTDDAFTPYLCTLPAPYAFKRNNIKSNVRLVVGYIAVAIAGVTFYLDRQLGWEAVEAWWVKAAVVAYFILNSILTYWIWAVEAGEVFKGSRKSGETITIQSFTKKHSPLYKLKITYTAPTGKVLQEKEIEAPFTAWFSGDGIFHPEPFRNWLSGEIDVLAAAAKETSKKTGNVSSHVGIDESKGGKGKKK</sequence>
<keyword evidence="7 10" id="KW-0472">Membrane</keyword>
<accession>A0AAD4KHD5</accession>
<evidence type="ECO:0000256" key="4">
    <source>
        <dbReference type="ARBA" id="ARBA00022692"/>
    </source>
</evidence>
<comment type="function">
    <text evidence="8">Component of the signal peptidase complex (SPC) which catalyzes the cleavage of N-terminal signal sequences from nascent proteins as they are translocated into the lumen of the endoplasmic reticulum. Enhances the enzymatic activity of SPC and facilitates the interactions between different components of the translocation site.</text>
</comment>
<proteinExistence type="inferred from homology"/>
<dbReference type="AlphaFoldDB" id="A0AAD4KHD5"/>
<dbReference type="GO" id="GO:0006465">
    <property type="term" value="P:signal peptide processing"/>
    <property type="evidence" value="ECO:0007669"/>
    <property type="project" value="InterPro"/>
</dbReference>
<feature type="region of interest" description="Disordered" evidence="9">
    <location>
        <begin position="185"/>
        <end position="209"/>
    </location>
</feature>
<protein>
    <recommendedName>
        <fullName evidence="3">Signal peptidase complex subunit 2</fullName>
    </recommendedName>
</protein>
<evidence type="ECO:0000313" key="11">
    <source>
        <dbReference type="EMBL" id="KAH8692194.1"/>
    </source>
</evidence>
<comment type="subcellular location">
    <subcellularLocation>
        <location evidence="1">Endoplasmic reticulum membrane</location>
        <topology evidence="1">Multi-pass membrane protein</topology>
    </subcellularLocation>
</comment>
<feature type="transmembrane region" description="Helical" evidence="10">
    <location>
        <begin position="77"/>
        <end position="100"/>
    </location>
</feature>
<dbReference type="GO" id="GO:0045047">
    <property type="term" value="P:protein targeting to ER"/>
    <property type="evidence" value="ECO:0007669"/>
    <property type="project" value="TreeGrafter"/>
</dbReference>
<dbReference type="PANTHER" id="PTHR13085:SF0">
    <property type="entry name" value="SIGNAL PEPTIDASE COMPLEX SUBUNIT 2"/>
    <property type="match status" value="1"/>
</dbReference>
<dbReference type="GeneID" id="70243553"/>
<dbReference type="InterPro" id="IPR009582">
    <property type="entry name" value="Spc2/SPCS2"/>
</dbReference>
<feature type="transmembrane region" description="Helical" evidence="10">
    <location>
        <begin position="47"/>
        <end position="65"/>
    </location>
</feature>
<evidence type="ECO:0000256" key="6">
    <source>
        <dbReference type="ARBA" id="ARBA00022989"/>
    </source>
</evidence>
<name>A0AAD4KHD5_9EURO</name>
<evidence type="ECO:0000256" key="3">
    <source>
        <dbReference type="ARBA" id="ARBA00017057"/>
    </source>
</evidence>
<evidence type="ECO:0000256" key="9">
    <source>
        <dbReference type="SAM" id="MobiDB-lite"/>
    </source>
</evidence>
<dbReference type="GO" id="GO:0005787">
    <property type="term" value="C:signal peptidase complex"/>
    <property type="evidence" value="ECO:0007669"/>
    <property type="project" value="InterPro"/>
</dbReference>
<keyword evidence="12" id="KW-1185">Reference proteome</keyword>
<evidence type="ECO:0000256" key="2">
    <source>
        <dbReference type="ARBA" id="ARBA00007324"/>
    </source>
</evidence>